<evidence type="ECO:0000256" key="3">
    <source>
        <dbReference type="ARBA" id="ARBA00022801"/>
    </source>
</evidence>
<dbReference type="InterPro" id="IPR046778">
    <property type="entry name" value="UPF0758_N"/>
</dbReference>
<sequence length="235" mass="24695">MTAASDAPADASSSTPSSPTDRPRERLLAAGPRALSDAELLALVLGTGTGRVSARAAALSLVEALPLPELAWAPPDALASWPGIGVARAAALAAAFELGRRGAWSPPRRGERCLDPRSVHELLRHAAHAEREGFHVVLLDVRGRLLRAVQVAEGSLSQCPVSPRDALRPAVREGAHGVVFVHNHPSGDPTPSPDDVDLTARLRAAADLVGVLARDHVIVAAGGYYSFVEAGRWRR</sequence>
<reference evidence="9" key="1">
    <citation type="submission" date="2009-01" db="EMBL/GenBank/DDBJ databases">
        <title>Complete sequence of Anaeromyxobacter dehalogenans 2CP-1.</title>
        <authorList>
            <consortium name="US DOE Joint Genome Institute"/>
            <person name="Lucas S."/>
            <person name="Copeland A."/>
            <person name="Lapidus A."/>
            <person name="Glavina del Rio T."/>
            <person name="Dalin E."/>
            <person name="Tice H."/>
            <person name="Bruce D."/>
            <person name="Goodwin L."/>
            <person name="Pitluck S."/>
            <person name="Saunders E."/>
            <person name="Brettin T."/>
            <person name="Detter J.C."/>
            <person name="Han C."/>
            <person name="Larimer F."/>
            <person name="Land M."/>
            <person name="Hauser L."/>
            <person name="Kyrpides N."/>
            <person name="Ovchinnikova G."/>
            <person name="Beliaev A.S."/>
            <person name="Richardson P."/>
        </authorList>
    </citation>
    <scope>NUCLEOTIDE SEQUENCE</scope>
    <source>
        <strain evidence="9">2CP-1</strain>
    </source>
</reference>
<accession>B8J8K0</accession>
<dbReference type="AlphaFoldDB" id="B8J8K0"/>
<evidence type="ECO:0000256" key="4">
    <source>
        <dbReference type="ARBA" id="ARBA00022833"/>
    </source>
</evidence>
<dbReference type="CDD" id="cd08071">
    <property type="entry name" value="MPN_DUF2466"/>
    <property type="match status" value="1"/>
</dbReference>
<dbReference type="Pfam" id="PF04002">
    <property type="entry name" value="RadC"/>
    <property type="match status" value="1"/>
</dbReference>
<comment type="similarity">
    <text evidence="6">Belongs to the UPF0758 family.</text>
</comment>
<organism evidence="9 10">
    <name type="scientific">Anaeromyxobacter dehalogenans (strain ATCC BAA-258 / DSM 21875 / 2CP-1)</name>
    <dbReference type="NCBI Taxonomy" id="455488"/>
    <lineage>
        <taxon>Bacteria</taxon>
        <taxon>Pseudomonadati</taxon>
        <taxon>Myxococcota</taxon>
        <taxon>Myxococcia</taxon>
        <taxon>Myxococcales</taxon>
        <taxon>Cystobacterineae</taxon>
        <taxon>Anaeromyxobacteraceae</taxon>
        <taxon>Anaeromyxobacter</taxon>
    </lineage>
</organism>
<keyword evidence="2" id="KW-0479">Metal-binding</keyword>
<feature type="domain" description="MPN" evidence="8">
    <location>
        <begin position="112"/>
        <end position="233"/>
    </location>
</feature>
<keyword evidence="4" id="KW-0862">Zinc</keyword>
<dbReference type="PANTHER" id="PTHR30471">
    <property type="entry name" value="DNA REPAIR PROTEIN RADC"/>
    <property type="match status" value="1"/>
</dbReference>
<dbReference type="PANTHER" id="PTHR30471:SF3">
    <property type="entry name" value="UPF0758 PROTEIN YEES-RELATED"/>
    <property type="match status" value="1"/>
</dbReference>
<dbReference type="GO" id="GO:0008237">
    <property type="term" value="F:metallopeptidase activity"/>
    <property type="evidence" value="ECO:0007669"/>
    <property type="project" value="UniProtKB-KW"/>
</dbReference>
<dbReference type="Pfam" id="PF20582">
    <property type="entry name" value="UPF0758_N"/>
    <property type="match status" value="1"/>
</dbReference>
<proteinExistence type="inferred from homology"/>
<dbReference type="NCBIfam" id="TIGR00608">
    <property type="entry name" value="radc"/>
    <property type="match status" value="1"/>
</dbReference>
<gene>
    <name evidence="9" type="ordered locus">A2cp1_3965</name>
</gene>
<dbReference type="EMBL" id="CP001359">
    <property type="protein sequence ID" value="ACL67286.1"/>
    <property type="molecule type" value="Genomic_DNA"/>
</dbReference>
<evidence type="ECO:0000256" key="1">
    <source>
        <dbReference type="ARBA" id="ARBA00022670"/>
    </source>
</evidence>
<dbReference type="InterPro" id="IPR037518">
    <property type="entry name" value="MPN"/>
</dbReference>
<evidence type="ECO:0000256" key="7">
    <source>
        <dbReference type="SAM" id="MobiDB-lite"/>
    </source>
</evidence>
<protein>
    <submittedName>
        <fullName evidence="9">DNA repair protein RadC</fullName>
    </submittedName>
</protein>
<feature type="region of interest" description="Disordered" evidence="7">
    <location>
        <begin position="1"/>
        <end position="24"/>
    </location>
</feature>
<evidence type="ECO:0000256" key="2">
    <source>
        <dbReference type="ARBA" id="ARBA00022723"/>
    </source>
</evidence>
<keyword evidence="5" id="KW-0482">Metalloprotease</keyword>
<evidence type="ECO:0000256" key="5">
    <source>
        <dbReference type="ARBA" id="ARBA00023049"/>
    </source>
</evidence>
<keyword evidence="3" id="KW-0378">Hydrolase</keyword>
<dbReference type="Proteomes" id="UP000007089">
    <property type="component" value="Chromosome"/>
</dbReference>
<dbReference type="KEGG" id="acp:A2cp1_3965"/>
<dbReference type="RefSeq" id="WP_015935014.1">
    <property type="nucleotide sequence ID" value="NC_011891.1"/>
</dbReference>
<dbReference type="SUPFAM" id="SSF102712">
    <property type="entry name" value="JAB1/MPN domain"/>
    <property type="match status" value="1"/>
</dbReference>
<keyword evidence="1" id="KW-0645">Protease</keyword>
<evidence type="ECO:0000259" key="8">
    <source>
        <dbReference type="PROSITE" id="PS50249"/>
    </source>
</evidence>
<dbReference type="HOGENOM" id="CLU_073529_0_2_7"/>
<dbReference type="GO" id="GO:0006508">
    <property type="term" value="P:proteolysis"/>
    <property type="evidence" value="ECO:0007669"/>
    <property type="project" value="UniProtKB-KW"/>
</dbReference>
<dbReference type="InterPro" id="IPR025657">
    <property type="entry name" value="RadC_JAB"/>
</dbReference>
<dbReference type="PROSITE" id="PS01302">
    <property type="entry name" value="UPF0758"/>
    <property type="match status" value="1"/>
</dbReference>
<dbReference type="Gene3D" id="3.40.140.10">
    <property type="entry name" value="Cytidine Deaminase, domain 2"/>
    <property type="match status" value="1"/>
</dbReference>
<dbReference type="InterPro" id="IPR020891">
    <property type="entry name" value="UPF0758_CS"/>
</dbReference>
<keyword evidence="10" id="KW-1185">Reference proteome</keyword>
<evidence type="ECO:0000256" key="6">
    <source>
        <dbReference type="RuleBase" id="RU003797"/>
    </source>
</evidence>
<evidence type="ECO:0000313" key="10">
    <source>
        <dbReference type="Proteomes" id="UP000007089"/>
    </source>
</evidence>
<dbReference type="InterPro" id="IPR001405">
    <property type="entry name" value="UPF0758"/>
</dbReference>
<dbReference type="PROSITE" id="PS50249">
    <property type="entry name" value="MPN"/>
    <property type="match status" value="1"/>
</dbReference>
<name>B8J8K0_ANAD2</name>
<feature type="compositionally biased region" description="Low complexity" evidence="7">
    <location>
        <begin position="1"/>
        <end position="20"/>
    </location>
</feature>
<dbReference type="GO" id="GO:0046872">
    <property type="term" value="F:metal ion binding"/>
    <property type="evidence" value="ECO:0007669"/>
    <property type="project" value="UniProtKB-KW"/>
</dbReference>
<dbReference type="NCBIfam" id="NF000642">
    <property type="entry name" value="PRK00024.1"/>
    <property type="match status" value="1"/>
</dbReference>
<evidence type="ECO:0000313" key="9">
    <source>
        <dbReference type="EMBL" id="ACL67286.1"/>
    </source>
</evidence>